<proteinExistence type="predicted"/>
<gene>
    <name evidence="1" type="ORF">NCGR_LOCUS4935</name>
</gene>
<name>A0A811MNI2_9POAL</name>
<evidence type="ECO:0000313" key="1">
    <source>
        <dbReference type="EMBL" id="CAD6207403.1"/>
    </source>
</evidence>
<organism evidence="1 2">
    <name type="scientific">Miscanthus lutarioriparius</name>
    <dbReference type="NCBI Taxonomy" id="422564"/>
    <lineage>
        <taxon>Eukaryota</taxon>
        <taxon>Viridiplantae</taxon>
        <taxon>Streptophyta</taxon>
        <taxon>Embryophyta</taxon>
        <taxon>Tracheophyta</taxon>
        <taxon>Spermatophyta</taxon>
        <taxon>Magnoliopsida</taxon>
        <taxon>Liliopsida</taxon>
        <taxon>Poales</taxon>
        <taxon>Poaceae</taxon>
        <taxon>PACMAD clade</taxon>
        <taxon>Panicoideae</taxon>
        <taxon>Andropogonodae</taxon>
        <taxon>Andropogoneae</taxon>
        <taxon>Saccharinae</taxon>
        <taxon>Miscanthus</taxon>
    </lineage>
</organism>
<dbReference type="Proteomes" id="UP000604825">
    <property type="component" value="Unassembled WGS sequence"/>
</dbReference>
<keyword evidence="2" id="KW-1185">Reference proteome</keyword>
<reference evidence="1" key="1">
    <citation type="submission" date="2020-10" db="EMBL/GenBank/DDBJ databases">
        <authorList>
            <person name="Han B."/>
            <person name="Lu T."/>
            <person name="Zhao Q."/>
            <person name="Huang X."/>
            <person name="Zhao Y."/>
        </authorList>
    </citation>
    <scope>NUCLEOTIDE SEQUENCE</scope>
</reference>
<sequence>MPFSLRGRQLVLALLPERVDHMQLLASSMEIVSVHRADPFGSRGPFSACVGHVERYQMSCAVPTHGDRLAQLLAHWKRGQ</sequence>
<evidence type="ECO:0000313" key="2">
    <source>
        <dbReference type="Proteomes" id="UP000604825"/>
    </source>
</evidence>
<protein>
    <submittedName>
        <fullName evidence="1">Uncharacterized protein</fullName>
    </submittedName>
</protein>
<dbReference type="AlphaFoldDB" id="A0A811MNI2"/>
<comment type="caution">
    <text evidence="1">The sequence shown here is derived from an EMBL/GenBank/DDBJ whole genome shotgun (WGS) entry which is preliminary data.</text>
</comment>
<accession>A0A811MNI2</accession>
<dbReference type="EMBL" id="CAJGYO010000001">
    <property type="protein sequence ID" value="CAD6207403.1"/>
    <property type="molecule type" value="Genomic_DNA"/>
</dbReference>